<organism evidence="3 4">
    <name type="scientific">Liparis tanakae</name>
    <name type="common">Tanaka's snailfish</name>
    <dbReference type="NCBI Taxonomy" id="230148"/>
    <lineage>
        <taxon>Eukaryota</taxon>
        <taxon>Metazoa</taxon>
        <taxon>Chordata</taxon>
        <taxon>Craniata</taxon>
        <taxon>Vertebrata</taxon>
        <taxon>Euteleostomi</taxon>
        <taxon>Actinopterygii</taxon>
        <taxon>Neopterygii</taxon>
        <taxon>Teleostei</taxon>
        <taxon>Neoteleostei</taxon>
        <taxon>Acanthomorphata</taxon>
        <taxon>Eupercaria</taxon>
        <taxon>Perciformes</taxon>
        <taxon>Cottioidei</taxon>
        <taxon>Cottales</taxon>
        <taxon>Liparidae</taxon>
        <taxon>Liparis</taxon>
    </lineage>
</organism>
<feature type="compositionally biased region" description="Polar residues" evidence="1">
    <location>
        <begin position="184"/>
        <end position="199"/>
    </location>
</feature>
<dbReference type="Proteomes" id="UP000314294">
    <property type="component" value="Unassembled WGS sequence"/>
</dbReference>
<evidence type="ECO:0000313" key="4">
    <source>
        <dbReference type="Proteomes" id="UP000314294"/>
    </source>
</evidence>
<dbReference type="InterPro" id="IPR003961">
    <property type="entry name" value="FN3_dom"/>
</dbReference>
<dbReference type="CDD" id="cd00063">
    <property type="entry name" value="FN3"/>
    <property type="match status" value="1"/>
</dbReference>
<dbReference type="AlphaFoldDB" id="A0A4Z2FNR7"/>
<dbReference type="Pfam" id="PF00041">
    <property type="entry name" value="fn3"/>
    <property type="match status" value="1"/>
</dbReference>
<evidence type="ECO:0000259" key="2">
    <source>
        <dbReference type="PROSITE" id="PS50853"/>
    </source>
</evidence>
<dbReference type="SUPFAM" id="SSF49265">
    <property type="entry name" value="Fibronectin type III"/>
    <property type="match status" value="1"/>
</dbReference>
<evidence type="ECO:0000313" key="3">
    <source>
        <dbReference type="EMBL" id="TNN41972.1"/>
    </source>
</evidence>
<name>A0A4Z2FNR7_9TELE</name>
<feature type="domain" description="Fibronectin type-III" evidence="2">
    <location>
        <begin position="89"/>
        <end position="181"/>
    </location>
</feature>
<sequence>MNGGRIKRISGGEKNFQSEARLITISMRPIPRWPRTSGGPQLPCSFSVMRGGCAAVLYSEKDSEAPPGEQLAEGEGGATLLLAALRKHCVYALREVRRGGGEEVRRRGGEEGRRGGGYQISYCLDGGDPRRWTTVEVGSNARQFTVTGLSPEQAYVFRLTARTAVGWGAEQEALVVTTERRASTDVSLSPRTSGPSSDDASGGYRFAVM</sequence>
<evidence type="ECO:0000256" key="1">
    <source>
        <dbReference type="SAM" id="MobiDB-lite"/>
    </source>
</evidence>
<reference evidence="3 4" key="1">
    <citation type="submission" date="2019-03" db="EMBL/GenBank/DDBJ databases">
        <title>First draft genome of Liparis tanakae, snailfish: a comprehensive survey of snailfish specific genes.</title>
        <authorList>
            <person name="Kim W."/>
            <person name="Song I."/>
            <person name="Jeong J.-H."/>
            <person name="Kim D."/>
            <person name="Kim S."/>
            <person name="Ryu S."/>
            <person name="Song J.Y."/>
            <person name="Lee S.K."/>
        </authorList>
    </citation>
    <scope>NUCLEOTIDE SEQUENCE [LARGE SCALE GENOMIC DNA]</scope>
    <source>
        <tissue evidence="3">Muscle</tissue>
    </source>
</reference>
<dbReference type="InterPro" id="IPR036116">
    <property type="entry name" value="FN3_sf"/>
</dbReference>
<dbReference type="EMBL" id="SRLO01001070">
    <property type="protein sequence ID" value="TNN41972.1"/>
    <property type="molecule type" value="Genomic_DNA"/>
</dbReference>
<dbReference type="Gene3D" id="2.60.40.10">
    <property type="entry name" value="Immunoglobulins"/>
    <property type="match status" value="1"/>
</dbReference>
<comment type="caution">
    <text evidence="3">The sequence shown here is derived from an EMBL/GenBank/DDBJ whole genome shotgun (WGS) entry which is preliminary data.</text>
</comment>
<protein>
    <submittedName>
        <fullName evidence="3">Protein sidekick-1</fullName>
    </submittedName>
</protein>
<gene>
    <name evidence="3" type="primary">Sdk1</name>
    <name evidence="3" type="ORF">EYF80_047866</name>
</gene>
<keyword evidence="4" id="KW-1185">Reference proteome</keyword>
<feature type="region of interest" description="Disordered" evidence="1">
    <location>
        <begin position="180"/>
        <end position="209"/>
    </location>
</feature>
<proteinExistence type="predicted"/>
<dbReference type="InterPro" id="IPR013783">
    <property type="entry name" value="Ig-like_fold"/>
</dbReference>
<dbReference type="PROSITE" id="PS50853">
    <property type="entry name" value="FN3"/>
    <property type="match status" value="1"/>
</dbReference>
<accession>A0A4Z2FNR7</accession>